<protein>
    <submittedName>
        <fullName evidence="5">Coenzyme f420 hydrogenase maturation protease</fullName>
    </submittedName>
</protein>
<dbReference type="NCBIfam" id="TIGR00130">
    <property type="entry name" value="frhD"/>
    <property type="match status" value="1"/>
</dbReference>
<proteinExistence type="inferred from homology"/>
<gene>
    <name evidence="5" type="ORF">ASZ90_015603</name>
</gene>
<name>A0A0W8F1F2_9ZZZZ</name>
<dbReference type="InterPro" id="IPR004411">
    <property type="entry name" value="Pept_A31_F420-red_hyd_d"/>
</dbReference>
<dbReference type="Pfam" id="PF01750">
    <property type="entry name" value="HycI"/>
    <property type="match status" value="1"/>
</dbReference>
<dbReference type="SUPFAM" id="SSF53163">
    <property type="entry name" value="HybD-like"/>
    <property type="match status" value="1"/>
</dbReference>
<accession>A0A0W8F1F2</accession>
<dbReference type="CDD" id="cd06064">
    <property type="entry name" value="H2MP_F420-Reduc"/>
    <property type="match status" value="1"/>
</dbReference>
<evidence type="ECO:0000256" key="2">
    <source>
        <dbReference type="ARBA" id="ARBA00022670"/>
    </source>
</evidence>
<reference evidence="5" key="1">
    <citation type="journal article" date="2015" name="Proc. Natl. Acad. Sci. U.S.A.">
        <title>Networks of energetic and metabolic interactions define dynamics in microbial communities.</title>
        <authorList>
            <person name="Embree M."/>
            <person name="Liu J.K."/>
            <person name="Al-Bassam M.M."/>
            <person name="Zengler K."/>
        </authorList>
    </citation>
    <scope>NUCLEOTIDE SEQUENCE</scope>
</reference>
<evidence type="ECO:0000256" key="1">
    <source>
        <dbReference type="ARBA" id="ARBA00006814"/>
    </source>
</evidence>
<keyword evidence="4" id="KW-0378">Hydrolase</keyword>
<dbReference type="InterPro" id="IPR023430">
    <property type="entry name" value="Pept_HybD-like_dom_sf"/>
</dbReference>
<keyword evidence="3" id="KW-0064">Aspartyl protease</keyword>
<comment type="similarity">
    <text evidence="1">Belongs to the peptidase A31 family.</text>
</comment>
<sequence>MLFPEIVVAGCGNPLFADDGFGPAVIEEMVRLRLPEHIKAVDAGLGGPHFIFTLLDPEKTKRLIIIDIADFGAKPGTIREFRVEDLPAGSYRDIHSWDLTEPLQRLKESVDITIIGCQPGRVTAPDFELGLTDEVQDAIPKTVRHVLGILGVDYGMAIKNLSEEGHQHEAGGETCAGEG</sequence>
<keyword evidence="2 5" id="KW-0645">Protease</keyword>
<dbReference type="InterPro" id="IPR000671">
    <property type="entry name" value="Peptidase_A31"/>
</dbReference>
<dbReference type="EMBL" id="LNQE01001623">
    <property type="protein sequence ID" value="KUG14746.1"/>
    <property type="molecule type" value="Genomic_DNA"/>
</dbReference>
<dbReference type="PANTHER" id="PTHR30302:SF1">
    <property type="entry name" value="HYDROGENASE 2 MATURATION PROTEASE"/>
    <property type="match status" value="1"/>
</dbReference>
<dbReference type="PRINTS" id="PR00446">
    <property type="entry name" value="HYDRGNUPTAKE"/>
</dbReference>
<dbReference type="NCBIfam" id="TIGR00072">
    <property type="entry name" value="hydrog_prot"/>
    <property type="match status" value="1"/>
</dbReference>
<dbReference type="PANTHER" id="PTHR30302">
    <property type="entry name" value="HYDROGENASE 1 MATURATION PROTEASE"/>
    <property type="match status" value="1"/>
</dbReference>
<evidence type="ECO:0000256" key="4">
    <source>
        <dbReference type="ARBA" id="ARBA00022801"/>
    </source>
</evidence>
<dbReference type="Gene3D" id="3.40.50.1450">
    <property type="entry name" value="HybD-like"/>
    <property type="match status" value="1"/>
</dbReference>
<dbReference type="GO" id="GO:0004190">
    <property type="term" value="F:aspartic-type endopeptidase activity"/>
    <property type="evidence" value="ECO:0007669"/>
    <property type="project" value="UniProtKB-KW"/>
</dbReference>
<dbReference type="AlphaFoldDB" id="A0A0W8F1F2"/>
<evidence type="ECO:0000256" key="3">
    <source>
        <dbReference type="ARBA" id="ARBA00022750"/>
    </source>
</evidence>
<dbReference type="GO" id="GO:0016485">
    <property type="term" value="P:protein processing"/>
    <property type="evidence" value="ECO:0007669"/>
    <property type="project" value="TreeGrafter"/>
</dbReference>
<evidence type="ECO:0000313" key="5">
    <source>
        <dbReference type="EMBL" id="KUG14746.1"/>
    </source>
</evidence>
<comment type="caution">
    <text evidence="5">The sequence shown here is derived from an EMBL/GenBank/DDBJ whole genome shotgun (WGS) entry which is preliminary data.</text>
</comment>
<dbReference type="GO" id="GO:0008047">
    <property type="term" value="F:enzyme activator activity"/>
    <property type="evidence" value="ECO:0007669"/>
    <property type="project" value="InterPro"/>
</dbReference>
<organism evidence="5">
    <name type="scientific">hydrocarbon metagenome</name>
    <dbReference type="NCBI Taxonomy" id="938273"/>
    <lineage>
        <taxon>unclassified sequences</taxon>
        <taxon>metagenomes</taxon>
        <taxon>ecological metagenomes</taxon>
    </lineage>
</organism>